<proteinExistence type="predicted"/>
<dbReference type="Proteomes" id="UP001597419">
    <property type="component" value="Unassembled WGS sequence"/>
</dbReference>
<accession>A0ABW5GL96</accession>
<dbReference type="Gene3D" id="1.10.287.1060">
    <property type="entry name" value="ESAT-6-like"/>
    <property type="match status" value="1"/>
</dbReference>
<name>A0ABW5GL96_9PSEU</name>
<evidence type="ECO:0000256" key="1">
    <source>
        <dbReference type="SAM" id="MobiDB-lite"/>
    </source>
</evidence>
<organism evidence="2 3">
    <name type="scientific">Amycolatopsis samaneae</name>
    <dbReference type="NCBI Taxonomy" id="664691"/>
    <lineage>
        <taxon>Bacteria</taxon>
        <taxon>Bacillati</taxon>
        <taxon>Actinomycetota</taxon>
        <taxon>Actinomycetes</taxon>
        <taxon>Pseudonocardiales</taxon>
        <taxon>Pseudonocardiaceae</taxon>
        <taxon>Amycolatopsis</taxon>
    </lineage>
</organism>
<feature type="compositionally biased region" description="Basic and acidic residues" evidence="1">
    <location>
        <begin position="16"/>
        <end position="26"/>
    </location>
</feature>
<dbReference type="EMBL" id="JBHUKU010000014">
    <property type="protein sequence ID" value="MFD2461623.1"/>
    <property type="molecule type" value="Genomic_DNA"/>
</dbReference>
<dbReference type="RefSeq" id="WP_345390192.1">
    <property type="nucleotide sequence ID" value="NZ_BAABHG010000004.1"/>
</dbReference>
<feature type="region of interest" description="Disordered" evidence="1">
    <location>
        <begin position="1"/>
        <end position="28"/>
    </location>
</feature>
<keyword evidence="3" id="KW-1185">Reference proteome</keyword>
<evidence type="ECO:0000313" key="2">
    <source>
        <dbReference type="EMBL" id="MFD2461623.1"/>
    </source>
</evidence>
<comment type="caution">
    <text evidence="2">The sequence shown here is derived from an EMBL/GenBank/DDBJ whole genome shotgun (WGS) entry which is preliminary data.</text>
</comment>
<protein>
    <recommendedName>
        <fullName evidence="4">WXG100 family type VII secretion target</fullName>
    </recommendedName>
</protein>
<sequence length="109" mass="11854">MPKDTTIDPTQVESQAKMHEGKRDDISGQLKRVLSTLEDAKAHSNSAMTRALAEQGENWAKAVDFSVLQHMTEMVTNIRKAASDQSEADMAAVQKINNIPIGTANFLGA</sequence>
<reference evidence="3" key="1">
    <citation type="journal article" date="2019" name="Int. J. Syst. Evol. Microbiol.">
        <title>The Global Catalogue of Microorganisms (GCM) 10K type strain sequencing project: providing services to taxonomists for standard genome sequencing and annotation.</title>
        <authorList>
            <consortium name="The Broad Institute Genomics Platform"/>
            <consortium name="The Broad Institute Genome Sequencing Center for Infectious Disease"/>
            <person name="Wu L."/>
            <person name="Ma J."/>
        </authorList>
    </citation>
    <scope>NUCLEOTIDE SEQUENCE [LARGE SCALE GENOMIC DNA]</scope>
    <source>
        <strain evidence="3">CGMCC 4.7643</strain>
    </source>
</reference>
<gene>
    <name evidence="2" type="ORF">ACFSYJ_23660</name>
</gene>
<evidence type="ECO:0000313" key="3">
    <source>
        <dbReference type="Proteomes" id="UP001597419"/>
    </source>
</evidence>
<evidence type="ECO:0008006" key="4">
    <source>
        <dbReference type="Google" id="ProtNLM"/>
    </source>
</evidence>